<reference evidence="7" key="1">
    <citation type="journal article" date="2023" name="G3 (Bethesda)">
        <title>Whole genome assemblies of Zophobas morio and Tenebrio molitor.</title>
        <authorList>
            <person name="Kaur S."/>
            <person name="Stinson S.A."/>
            <person name="diCenzo G.C."/>
        </authorList>
    </citation>
    <scope>NUCLEOTIDE SEQUENCE</scope>
    <source>
        <strain evidence="7">QUZm001</strain>
    </source>
</reference>
<accession>A0AA38HYU7</accession>
<dbReference type="EMBL" id="JALNTZ010000007">
    <property type="protein sequence ID" value="KAJ3645326.1"/>
    <property type="molecule type" value="Genomic_DNA"/>
</dbReference>
<name>A0AA38HYU7_9CUCU</name>
<evidence type="ECO:0000313" key="7">
    <source>
        <dbReference type="EMBL" id="KAJ3645326.1"/>
    </source>
</evidence>
<feature type="transmembrane region" description="Helical" evidence="5">
    <location>
        <begin position="259"/>
        <end position="280"/>
    </location>
</feature>
<dbReference type="SUPFAM" id="SSF52091">
    <property type="entry name" value="SpoIIaa-like"/>
    <property type="match status" value="1"/>
</dbReference>
<evidence type="ECO:0000256" key="5">
    <source>
        <dbReference type="SAM" id="Phobius"/>
    </source>
</evidence>
<evidence type="ECO:0000256" key="4">
    <source>
        <dbReference type="ARBA" id="ARBA00023136"/>
    </source>
</evidence>
<dbReference type="Gene3D" id="3.30.750.24">
    <property type="entry name" value="STAS domain"/>
    <property type="match status" value="1"/>
</dbReference>
<feature type="transmembrane region" description="Helical" evidence="5">
    <location>
        <begin position="91"/>
        <end position="114"/>
    </location>
</feature>
<evidence type="ECO:0000313" key="8">
    <source>
        <dbReference type="Proteomes" id="UP001168821"/>
    </source>
</evidence>
<dbReference type="GO" id="GO:0016020">
    <property type="term" value="C:membrane"/>
    <property type="evidence" value="ECO:0007669"/>
    <property type="project" value="UniProtKB-SubCell"/>
</dbReference>
<keyword evidence="8" id="KW-1185">Reference proteome</keyword>
<sequence length="608" mass="67602">MVTANHTTHTSDILSKDTPIEDLPHINSSNEFILTNPDENHLVPIKKWLQQTFSKKTTPQKNPNFELATKLRQNFRSERPNRGNNRVPPQYGLYSLFVGCLVYIIFGSCPETAIGPTAMAAMLTGDAIKGKGPQYATLLCLLTGIGQLDFNESMVFPSRSFLIDFISGPVSSGFISASAIVILTSQMKDILGIQASGDSFVAIWKEVIENIEDTKTWDAVMGFICLIVLLIMRGIGKLKIGPSNKDVPLNRTQKFLNTTFWLIGIARSTIVVVICTYISYYQNRDNENPFTVTGYVPSGFPTIQPPSLHYIEVKNNTVVKYENFFHMVTDLSCGIFAVPLIGLLEDIGVCTAFANGKPVDATQEFIAVGLSNVANSFVQGFPGTGALARSAVNHSSGVKTTFGGFYTGALVISSLFFFTPSVYIHGMVEYKVVRPMWKAKKSDLVPGIATFIGCLILPFQYGILIGVGINLTSIMYHAARPKISMEKLRSSEGENYLLLKPDRCLMFPSVNYVRHLVTKHSLRQGIPVVIDCTYIYGADYTAATVIKILTEDFASRKQPLFFYNIKPSVGSVIHTLATEEFQVYYDSDEFDEMLKRWRIKRNMQTEDL</sequence>
<feature type="transmembrane region" description="Helical" evidence="5">
    <location>
        <begin position="405"/>
        <end position="428"/>
    </location>
</feature>
<comment type="caution">
    <text evidence="7">The sequence shown here is derived from an EMBL/GenBank/DDBJ whole genome shotgun (WGS) entry which is preliminary data.</text>
</comment>
<evidence type="ECO:0000256" key="2">
    <source>
        <dbReference type="ARBA" id="ARBA00022692"/>
    </source>
</evidence>
<feature type="transmembrane region" description="Helical" evidence="5">
    <location>
        <begin position="448"/>
        <end position="479"/>
    </location>
</feature>
<feature type="transmembrane region" description="Helical" evidence="5">
    <location>
        <begin position="219"/>
        <end position="238"/>
    </location>
</feature>
<dbReference type="AlphaFoldDB" id="A0AA38HYU7"/>
<keyword evidence="3 5" id="KW-1133">Transmembrane helix</keyword>
<dbReference type="Proteomes" id="UP001168821">
    <property type="component" value="Unassembled WGS sequence"/>
</dbReference>
<evidence type="ECO:0000256" key="1">
    <source>
        <dbReference type="ARBA" id="ARBA00004141"/>
    </source>
</evidence>
<dbReference type="GO" id="GO:0055085">
    <property type="term" value="P:transmembrane transport"/>
    <property type="evidence" value="ECO:0007669"/>
    <property type="project" value="InterPro"/>
</dbReference>
<organism evidence="7 8">
    <name type="scientific">Zophobas morio</name>
    <dbReference type="NCBI Taxonomy" id="2755281"/>
    <lineage>
        <taxon>Eukaryota</taxon>
        <taxon>Metazoa</taxon>
        <taxon>Ecdysozoa</taxon>
        <taxon>Arthropoda</taxon>
        <taxon>Hexapoda</taxon>
        <taxon>Insecta</taxon>
        <taxon>Pterygota</taxon>
        <taxon>Neoptera</taxon>
        <taxon>Endopterygota</taxon>
        <taxon>Coleoptera</taxon>
        <taxon>Polyphaga</taxon>
        <taxon>Cucujiformia</taxon>
        <taxon>Tenebrionidae</taxon>
        <taxon>Zophobas</taxon>
    </lineage>
</organism>
<dbReference type="Pfam" id="PF00916">
    <property type="entry name" value="Sulfate_transp"/>
    <property type="match status" value="1"/>
</dbReference>
<dbReference type="InterPro" id="IPR011547">
    <property type="entry name" value="SLC26A/SulP_dom"/>
</dbReference>
<dbReference type="InterPro" id="IPR036513">
    <property type="entry name" value="STAS_dom_sf"/>
</dbReference>
<protein>
    <recommendedName>
        <fullName evidence="6">SLC26A/SulP transporter domain-containing protein</fullName>
    </recommendedName>
</protein>
<evidence type="ECO:0000259" key="6">
    <source>
        <dbReference type="Pfam" id="PF00916"/>
    </source>
</evidence>
<comment type="subcellular location">
    <subcellularLocation>
        <location evidence="1">Membrane</location>
        <topology evidence="1">Multi-pass membrane protein</topology>
    </subcellularLocation>
</comment>
<evidence type="ECO:0000256" key="3">
    <source>
        <dbReference type="ARBA" id="ARBA00022989"/>
    </source>
</evidence>
<feature type="transmembrane region" description="Helical" evidence="5">
    <location>
        <begin position="162"/>
        <end position="183"/>
    </location>
</feature>
<dbReference type="CDD" id="cd07042">
    <property type="entry name" value="STAS_SulP_like_sulfate_transporter"/>
    <property type="match status" value="1"/>
</dbReference>
<keyword evidence="4 5" id="KW-0472">Membrane</keyword>
<feature type="domain" description="SLC26A/SulP transporter" evidence="6">
    <location>
        <begin position="86"/>
        <end position="422"/>
    </location>
</feature>
<gene>
    <name evidence="7" type="ORF">Zmor_022992</name>
</gene>
<dbReference type="InterPro" id="IPR001902">
    <property type="entry name" value="SLC26A/SulP_fam"/>
</dbReference>
<dbReference type="PANTHER" id="PTHR11814">
    <property type="entry name" value="SULFATE TRANSPORTER"/>
    <property type="match status" value="1"/>
</dbReference>
<proteinExistence type="predicted"/>
<keyword evidence="2 5" id="KW-0812">Transmembrane</keyword>